<dbReference type="SFLD" id="SFLDG01135">
    <property type="entry name" value="C1.5.6:_HAD__Beta-PGM__Phospha"/>
    <property type="match status" value="1"/>
</dbReference>
<sequence length="226" mass="25392">MGKVTHVLFDMDGLLLDTEAVYTQVTTEILARYGKTFEWSLKKQMMGRKEHDSAVLLVETTGIPLTPEEYLVERKKGHEKLFPFCKPLPGVMKLVRHLKQHNIPIIVATSSHKDAFLLKSKNNTELFDLFDGKIVVGDDPRVHKGKPSPDIFLVAAEELGAKDHSTCLVFEDSGPGVIAGLNAGMQVVWVPDERFEITDEMRQKCAKVVTSLEQFNPEEFGLPPYQ</sequence>
<dbReference type="AlphaFoldDB" id="A0AAD5Y0K5"/>
<name>A0AAD5Y0K5_9FUNG</name>
<dbReference type="SUPFAM" id="SSF56784">
    <property type="entry name" value="HAD-like"/>
    <property type="match status" value="1"/>
</dbReference>
<keyword evidence="2" id="KW-0479">Metal-binding</keyword>
<dbReference type="InterPro" id="IPR006439">
    <property type="entry name" value="HAD-SF_hydro_IA"/>
</dbReference>
<keyword evidence="6" id="KW-1185">Reference proteome</keyword>
<comment type="cofactor">
    <cofactor evidence="1">
        <name>Mg(2+)</name>
        <dbReference type="ChEBI" id="CHEBI:18420"/>
    </cofactor>
</comment>
<evidence type="ECO:0000256" key="2">
    <source>
        <dbReference type="ARBA" id="ARBA00022723"/>
    </source>
</evidence>
<dbReference type="InterPro" id="IPR023198">
    <property type="entry name" value="PGP-like_dom2"/>
</dbReference>
<reference evidence="5" key="1">
    <citation type="submission" date="2020-05" db="EMBL/GenBank/DDBJ databases">
        <title>Phylogenomic resolution of chytrid fungi.</title>
        <authorList>
            <person name="Stajich J.E."/>
            <person name="Amses K."/>
            <person name="Simmons R."/>
            <person name="Seto K."/>
            <person name="Myers J."/>
            <person name="Bonds A."/>
            <person name="Quandt C.A."/>
            <person name="Barry K."/>
            <person name="Liu P."/>
            <person name="Grigoriev I."/>
            <person name="Longcore J.E."/>
            <person name="James T.Y."/>
        </authorList>
    </citation>
    <scope>NUCLEOTIDE SEQUENCE</scope>
    <source>
        <strain evidence="5">PLAUS21</strain>
    </source>
</reference>
<evidence type="ECO:0000256" key="1">
    <source>
        <dbReference type="ARBA" id="ARBA00001946"/>
    </source>
</evidence>
<dbReference type="InterPro" id="IPR023214">
    <property type="entry name" value="HAD_sf"/>
</dbReference>
<keyword evidence="4" id="KW-0460">Magnesium</keyword>
<gene>
    <name evidence="5" type="primary">GS1</name>
    <name evidence="5" type="ORF">HK103_002025</name>
</gene>
<dbReference type="NCBIfam" id="TIGR01509">
    <property type="entry name" value="HAD-SF-IA-v3"/>
    <property type="match status" value="1"/>
</dbReference>
<protein>
    <submittedName>
        <fullName evidence="5">Glutathione synthase</fullName>
    </submittedName>
</protein>
<dbReference type="InterPro" id="IPR036412">
    <property type="entry name" value="HAD-like_sf"/>
</dbReference>
<dbReference type="Pfam" id="PF00702">
    <property type="entry name" value="Hydrolase"/>
    <property type="match status" value="1"/>
</dbReference>
<dbReference type="FunFam" id="3.40.50.1000:FF:000055">
    <property type="entry name" value="Haloacid dehalogenase-like hydrolase family protein"/>
    <property type="match status" value="1"/>
</dbReference>
<dbReference type="GO" id="GO:0046872">
    <property type="term" value="F:metal ion binding"/>
    <property type="evidence" value="ECO:0007669"/>
    <property type="project" value="UniProtKB-KW"/>
</dbReference>
<dbReference type="Gene3D" id="1.10.150.240">
    <property type="entry name" value="Putative phosphatase, domain 2"/>
    <property type="match status" value="1"/>
</dbReference>
<keyword evidence="3" id="KW-0378">Hydrolase</keyword>
<dbReference type="SFLD" id="SFLDG01129">
    <property type="entry name" value="C1.5:_HAD__Beta-PGM__Phosphata"/>
    <property type="match status" value="1"/>
</dbReference>
<dbReference type="GO" id="GO:0016791">
    <property type="term" value="F:phosphatase activity"/>
    <property type="evidence" value="ECO:0007669"/>
    <property type="project" value="TreeGrafter"/>
</dbReference>
<evidence type="ECO:0000313" key="5">
    <source>
        <dbReference type="EMBL" id="KAJ3251882.1"/>
    </source>
</evidence>
<comment type="caution">
    <text evidence="5">The sequence shown here is derived from an EMBL/GenBank/DDBJ whole genome shotgun (WGS) entry which is preliminary data.</text>
</comment>
<dbReference type="SFLD" id="SFLDS00003">
    <property type="entry name" value="Haloacid_Dehalogenase"/>
    <property type="match status" value="1"/>
</dbReference>
<organism evidence="5 6">
    <name type="scientific">Boothiomyces macroporosus</name>
    <dbReference type="NCBI Taxonomy" id="261099"/>
    <lineage>
        <taxon>Eukaryota</taxon>
        <taxon>Fungi</taxon>
        <taxon>Fungi incertae sedis</taxon>
        <taxon>Chytridiomycota</taxon>
        <taxon>Chytridiomycota incertae sedis</taxon>
        <taxon>Chytridiomycetes</taxon>
        <taxon>Rhizophydiales</taxon>
        <taxon>Terramycetaceae</taxon>
        <taxon>Boothiomyces</taxon>
    </lineage>
</organism>
<evidence type="ECO:0000256" key="3">
    <source>
        <dbReference type="ARBA" id="ARBA00022801"/>
    </source>
</evidence>
<accession>A0AAD5Y0K5</accession>
<dbReference type="Proteomes" id="UP001210925">
    <property type="component" value="Unassembled WGS sequence"/>
</dbReference>
<dbReference type="EMBL" id="JADGKB010000163">
    <property type="protein sequence ID" value="KAJ3251882.1"/>
    <property type="molecule type" value="Genomic_DNA"/>
</dbReference>
<proteinExistence type="predicted"/>
<dbReference type="FunFam" id="1.10.150.240:FF:000001">
    <property type="entry name" value="Haloacid dehalogenase-like hydrolase domain"/>
    <property type="match status" value="1"/>
</dbReference>
<dbReference type="PANTHER" id="PTHR18901">
    <property type="entry name" value="2-DEOXYGLUCOSE-6-PHOSPHATE PHOSPHATASE 2"/>
    <property type="match status" value="1"/>
</dbReference>
<evidence type="ECO:0000256" key="4">
    <source>
        <dbReference type="ARBA" id="ARBA00022842"/>
    </source>
</evidence>
<dbReference type="PANTHER" id="PTHR18901:SF38">
    <property type="entry name" value="PSEUDOURIDINE-5'-PHOSPHATASE"/>
    <property type="match status" value="1"/>
</dbReference>
<dbReference type="Gene3D" id="3.40.50.1000">
    <property type="entry name" value="HAD superfamily/HAD-like"/>
    <property type="match status" value="1"/>
</dbReference>
<evidence type="ECO:0000313" key="6">
    <source>
        <dbReference type="Proteomes" id="UP001210925"/>
    </source>
</evidence>